<name>A0ACC2ULQ3_9FUNG</name>
<evidence type="ECO:0000313" key="1">
    <source>
        <dbReference type="EMBL" id="KAJ9087401.1"/>
    </source>
</evidence>
<sequence>MFLRLYQNSMYGADEAMKDFTIINFLDTDTHTLILPHLRENGWIYANISQALIEDFGNQEALLGQKMDFADTKIKLGETALSGLVHW</sequence>
<protein>
    <submittedName>
        <fullName evidence="1">Uncharacterized protein</fullName>
    </submittedName>
</protein>
<keyword evidence="2" id="KW-1185">Reference proteome</keyword>
<comment type="caution">
    <text evidence="1">The sequence shown here is derived from an EMBL/GenBank/DDBJ whole genome shotgun (WGS) entry which is preliminary data.</text>
</comment>
<dbReference type="EMBL" id="QTSX02000269">
    <property type="protein sequence ID" value="KAJ9087401.1"/>
    <property type="molecule type" value="Genomic_DNA"/>
</dbReference>
<dbReference type="Proteomes" id="UP001165960">
    <property type="component" value="Unassembled WGS sequence"/>
</dbReference>
<evidence type="ECO:0000313" key="2">
    <source>
        <dbReference type="Proteomes" id="UP001165960"/>
    </source>
</evidence>
<reference evidence="1" key="1">
    <citation type="submission" date="2022-04" db="EMBL/GenBank/DDBJ databases">
        <title>Genome of the entomopathogenic fungus Entomophthora muscae.</title>
        <authorList>
            <person name="Elya C."/>
            <person name="Lovett B.R."/>
            <person name="Lee E."/>
            <person name="Macias A.M."/>
            <person name="Hajek A.E."/>
            <person name="De Bivort B.L."/>
            <person name="Kasson M.T."/>
            <person name="De Fine Licht H.H."/>
            <person name="Stajich J.E."/>
        </authorList>
    </citation>
    <scope>NUCLEOTIDE SEQUENCE</scope>
    <source>
        <strain evidence="1">Berkeley</strain>
    </source>
</reference>
<proteinExistence type="predicted"/>
<accession>A0ACC2ULQ3</accession>
<organism evidence="1 2">
    <name type="scientific">Entomophthora muscae</name>
    <dbReference type="NCBI Taxonomy" id="34485"/>
    <lineage>
        <taxon>Eukaryota</taxon>
        <taxon>Fungi</taxon>
        <taxon>Fungi incertae sedis</taxon>
        <taxon>Zoopagomycota</taxon>
        <taxon>Entomophthoromycotina</taxon>
        <taxon>Entomophthoromycetes</taxon>
        <taxon>Entomophthorales</taxon>
        <taxon>Entomophthoraceae</taxon>
        <taxon>Entomophthora</taxon>
    </lineage>
</organism>
<gene>
    <name evidence="1" type="ORF">DSO57_1033693</name>
</gene>